<evidence type="ECO:0000313" key="6">
    <source>
        <dbReference type="EMBL" id="OZY86661.1"/>
    </source>
</evidence>
<evidence type="ECO:0000256" key="3">
    <source>
        <dbReference type="ARBA" id="ARBA00022741"/>
    </source>
</evidence>
<dbReference type="PROSITE" id="PS00211">
    <property type="entry name" value="ABC_TRANSPORTER_1"/>
    <property type="match status" value="1"/>
</dbReference>
<keyword evidence="4" id="KW-0067">ATP-binding</keyword>
<dbReference type="InterPro" id="IPR003593">
    <property type="entry name" value="AAA+_ATPase"/>
</dbReference>
<dbReference type="InterPro" id="IPR017871">
    <property type="entry name" value="ABC_transporter-like_CS"/>
</dbReference>
<reference evidence="7" key="1">
    <citation type="submission" date="2017-05" db="EMBL/GenBank/DDBJ databases">
        <authorList>
            <person name="Barney B.M."/>
        </authorList>
    </citation>
    <scope>NUCLEOTIDE SEQUENCE [LARGE SCALE GENOMIC DNA]</scope>
    <source>
        <strain evidence="7">PSBB022</strain>
    </source>
</reference>
<dbReference type="CDD" id="cd03255">
    <property type="entry name" value="ABC_MJ0796_LolCDE_FtsE"/>
    <property type="match status" value="1"/>
</dbReference>
<dbReference type="RefSeq" id="WP_094984280.1">
    <property type="nucleotide sequence ID" value="NZ_NHNI01000001.1"/>
</dbReference>
<sequence>MDSTAISMQSVQFSWKGNAGAGLDIEQLQIARGEKIFLYGPSGSGKTTLLNIVAGVITPAQGEIHLLGKDITHLNNRQRDQFRAQHLGIIFQQFNLIPYLNVTENLLLRMAFLPAEKRRLATTQMPLLLERLQLTAVLTTAAYQLSVGQQQRVALVRALLGAPEIIIADEPTSALDSELREEFMRVLFEALGENTSLLLVSHDRQLQPHFDRVLNIQQFVHQPELAPAREVQ</sequence>
<dbReference type="SUPFAM" id="SSF52540">
    <property type="entry name" value="P-loop containing nucleoside triphosphate hydrolases"/>
    <property type="match status" value="1"/>
</dbReference>
<dbReference type="GO" id="GO:0016887">
    <property type="term" value="F:ATP hydrolysis activity"/>
    <property type="evidence" value="ECO:0007669"/>
    <property type="project" value="InterPro"/>
</dbReference>
<dbReference type="SMART" id="SM00382">
    <property type="entry name" value="AAA"/>
    <property type="match status" value="1"/>
</dbReference>
<dbReference type="PANTHER" id="PTHR42798">
    <property type="entry name" value="LIPOPROTEIN-RELEASING SYSTEM ATP-BINDING PROTEIN LOLD"/>
    <property type="match status" value="1"/>
</dbReference>
<dbReference type="Gene3D" id="3.40.50.300">
    <property type="entry name" value="P-loop containing nucleotide triphosphate hydrolases"/>
    <property type="match status" value="1"/>
</dbReference>
<dbReference type="InterPro" id="IPR027417">
    <property type="entry name" value="P-loop_NTPase"/>
</dbReference>
<dbReference type="InterPro" id="IPR003439">
    <property type="entry name" value="ABC_transporter-like_ATP-bd"/>
</dbReference>
<comment type="caution">
    <text evidence="6">The sequence shown here is derived from an EMBL/GenBank/DDBJ whole genome shotgun (WGS) entry which is preliminary data.</text>
</comment>
<evidence type="ECO:0000259" key="5">
    <source>
        <dbReference type="PROSITE" id="PS50893"/>
    </source>
</evidence>
<accession>A0A266QBB3</accession>
<keyword evidence="2" id="KW-0813">Transport</keyword>
<evidence type="ECO:0000256" key="4">
    <source>
        <dbReference type="ARBA" id="ARBA00022840"/>
    </source>
</evidence>
<evidence type="ECO:0000313" key="7">
    <source>
        <dbReference type="Proteomes" id="UP000216101"/>
    </source>
</evidence>
<evidence type="ECO:0000256" key="2">
    <source>
        <dbReference type="ARBA" id="ARBA00022448"/>
    </source>
</evidence>
<feature type="domain" description="ABC transporter" evidence="5">
    <location>
        <begin position="6"/>
        <end position="232"/>
    </location>
</feature>
<name>A0A266QBB3_9GAMM</name>
<dbReference type="EMBL" id="NHNI01000001">
    <property type="protein sequence ID" value="OZY86661.1"/>
    <property type="molecule type" value="Genomic_DNA"/>
</dbReference>
<keyword evidence="3" id="KW-0547">Nucleotide-binding</keyword>
<dbReference type="GO" id="GO:0005524">
    <property type="term" value="F:ATP binding"/>
    <property type="evidence" value="ECO:0007669"/>
    <property type="project" value="UniProtKB-KW"/>
</dbReference>
<dbReference type="Pfam" id="PF00005">
    <property type="entry name" value="ABC_tran"/>
    <property type="match status" value="1"/>
</dbReference>
<dbReference type="InterPro" id="IPR017911">
    <property type="entry name" value="MacB-like_ATP-bd"/>
</dbReference>
<dbReference type="PANTHER" id="PTHR42798:SF4">
    <property type="entry name" value="ABC TRANSPORTER DOMAIN-CONTAINING PROTEIN"/>
    <property type="match status" value="1"/>
</dbReference>
<evidence type="ECO:0000256" key="1">
    <source>
        <dbReference type="ARBA" id="ARBA00005417"/>
    </source>
</evidence>
<dbReference type="Proteomes" id="UP000216101">
    <property type="component" value="Unassembled WGS sequence"/>
</dbReference>
<organism evidence="6 7">
    <name type="scientific">Cellvibrio mixtus</name>
    <dbReference type="NCBI Taxonomy" id="39650"/>
    <lineage>
        <taxon>Bacteria</taxon>
        <taxon>Pseudomonadati</taxon>
        <taxon>Pseudomonadota</taxon>
        <taxon>Gammaproteobacteria</taxon>
        <taxon>Cellvibrionales</taxon>
        <taxon>Cellvibrionaceae</taxon>
        <taxon>Cellvibrio</taxon>
    </lineage>
</organism>
<proteinExistence type="inferred from homology"/>
<keyword evidence="7" id="KW-1185">Reference proteome</keyword>
<comment type="similarity">
    <text evidence="1">Belongs to the ABC transporter superfamily.</text>
</comment>
<gene>
    <name evidence="6" type="ORF">CBP51_06495</name>
</gene>
<protein>
    <recommendedName>
        <fullName evidence="5">ABC transporter domain-containing protein</fullName>
    </recommendedName>
</protein>
<dbReference type="AlphaFoldDB" id="A0A266QBB3"/>
<dbReference type="PROSITE" id="PS50893">
    <property type="entry name" value="ABC_TRANSPORTER_2"/>
    <property type="match status" value="1"/>
</dbReference>